<proteinExistence type="inferred from homology"/>
<dbReference type="PANTHER" id="PTHR43142:SF3">
    <property type="entry name" value="PUTATIVE (AFU_ORTHOLOGUE AFUA_3G09070)-RELATED"/>
    <property type="match status" value="1"/>
</dbReference>
<keyword evidence="2 3" id="KW-0378">Hydrolase</keyword>
<dbReference type="FunFam" id="3.40.50.1820:FF:000342">
    <property type="entry name" value="Carboxylic ester hydrolase"/>
    <property type="match status" value="1"/>
</dbReference>
<organism evidence="5 6">
    <name type="scientific">Aspergillus terreus (strain NIH 2624 / FGSC A1156)</name>
    <dbReference type="NCBI Taxonomy" id="341663"/>
    <lineage>
        <taxon>Eukaryota</taxon>
        <taxon>Fungi</taxon>
        <taxon>Dikarya</taxon>
        <taxon>Ascomycota</taxon>
        <taxon>Pezizomycotina</taxon>
        <taxon>Eurotiomycetes</taxon>
        <taxon>Eurotiomycetidae</taxon>
        <taxon>Eurotiales</taxon>
        <taxon>Aspergillaceae</taxon>
        <taxon>Aspergillus</taxon>
        <taxon>Aspergillus subgen. Circumdati</taxon>
    </lineage>
</organism>
<feature type="chain" id="PRO_5005142406" description="Carboxylic ester hydrolase" evidence="3">
    <location>
        <begin position="17"/>
        <end position="698"/>
    </location>
</feature>
<evidence type="ECO:0000256" key="1">
    <source>
        <dbReference type="ARBA" id="ARBA00005964"/>
    </source>
</evidence>
<dbReference type="EC" id="3.1.1.-" evidence="3"/>
<feature type="domain" description="Carboxylesterase type B" evidence="4">
    <location>
        <begin position="187"/>
        <end position="639"/>
    </location>
</feature>
<dbReference type="Pfam" id="PF00135">
    <property type="entry name" value="COesterase"/>
    <property type="match status" value="1"/>
</dbReference>
<dbReference type="HOGENOM" id="CLU_006586_8_0_1"/>
<evidence type="ECO:0000256" key="3">
    <source>
        <dbReference type="RuleBase" id="RU361235"/>
    </source>
</evidence>
<dbReference type="InterPro" id="IPR029058">
    <property type="entry name" value="AB_hydrolase_fold"/>
</dbReference>
<dbReference type="InterPro" id="IPR019826">
    <property type="entry name" value="Carboxylesterase_B_AS"/>
</dbReference>
<comment type="similarity">
    <text evidence="1 3">Belongs to the type-B carboxylesterase/lipase family.</text>
</comment>
<dbReference type="EMBL" id="CH476595">
    <property type="protein sequence ID" value="EAU38324.1"/>
    <property type="molecule type" value="Genomic_DNA"/>
</dbReference>
<evidence type="ECO:0000313" key="6">
    <source>
        <dbReference type="Proteomes" id="UP000007963"/>
    </source>
</evidence>
<dbReference type="GO" id="GO:0004104">
    <property type="term" value="F:cholinesterase activity"/>
    <property type="evidence" value="ECO:0007669"/>
    <property type="project" value="InterPro"/>
</dbReference>
<dbReference type="PRINTS" id="PR00878">
    <property type="entry name" value="CHOLNESTRASE"/>
</dbReference>
<dbReference type="OMA" id="WTIKNIA"/>
<name>Q0CXL7_ASPTN</name>
<dbReference type="ESTHER" id="asptn-q0cxl7">
    <property type="family name" value="Fungal_carboxylesterase_lipase"/>
</dbReference>
<reference evidence="6" key="1">
    <citation type="submission" date="2005-09" db="EMBL/GenBank/DDBJ databases">
        <title>Annotation of the Aspergillus terreus NIH2624 genome.</title>
        <authorList>
            <person name="Birren B.W."/>
            <person name="Lander E.S."/>
            <person name="Galagan J.E."/>
            <person name="Nusbaum C."/>
            <person name="Devon K."/>
            <person name="Henn M."/>
            <person name="Ma L.-J."/>
            <person name="Jaffe D.B."/>
            <person name="Butler J."/>
            <person name="Alvarez P."/>
            <person name="Gnerre S."/>
            <person name="Grabherr M."/>
            <person name="Kleber M."/>
            <person name="Mauceli E.W."/>
            <person name="Brockman W."/>
            <person name="Rounsley S."/>
            <person name="Young S.K."/>
            <person name="LaButti K."/>
            <person name="Pushparaj V."/>
            <person name="DeCaprio D."/>
            <person name="Crawford M."/>
            <person name="Koehrsen M."/>
            <person name="Engels R."/>
            <person name="Montgomery P."/>
            <person name="Pearson M."/>
            <person name="Howarth C."/>
            <person name="Larson L."/>
            <person name="Luoma S."/>
            <person name="White J."/>
            <person name="Alvarado L."/>
            <person name="Kodira C.D."/>
            <person name="Zeng Q."/>
            <person name="Oleary S."/>
            <person name="Yandava C."/>
            <person name="Denning D.W."/>
            <person name="Nierman W.C."/>
            <person name="Milne T."/>
            <person name="Madden K."/>
        </authorList>
    </citation>
    <scope>NUCLEOTIDE SEQUENCE [LARGE SCALE GENOMIC DNA]</scope>
    <source>
        <strain evidence="6">NIH 2624 / FGSC A1156</strain>
    </source>
</reference>
<keyword evidence="3" id="KW-0732">Signal</keyword>
<dbReference type="Proteomes" id="UP000007963">
    <property type="component" value="Unassembled WGS sequence"/>
</dbReference>
<dbReference type="GeneID" id="4316413"/>
<dbReference type="STRING" id="341663.Q0CXL7"/>
<gene>
    <name evidence="5" type="ORF">ATEG_01567</name>
</gene>
<dbReference type="RefSeq" id="XP_001208932.1">
    <property type="nucleotide sequence ID" value="XM_001208932.1"/>
</dbReference>
<protein>
    <recommendedName>
        <fullName evidence="3">Carboxylic ester hydrolase</fullName>
        <ecNumber evidence="3">3.1.1.-</ecNumber>
    </recommendedName>
</protein>
<dbReference type="OrthoDB" id="408631at2759"/>
<dbReference type="SUPFAM" id="SSF53474">
    <property type="entry name" value="alpha/beta-Hydrolases"/>
    <property type="match status" value="1"/>
</dbReference>
<sequence>MVSLLLLGALLPLVLGWGPSSQHRLSVASDHRPPSNERTSLTFLYQNNLNASDDAYHVGAILLDPMGQHDLRDACAELGESMITNQTIEDHKDDFRHLFAYLAHSGRASAVSNYYIRDGVVSITQDAENFDFLPFPRRNFKLPVLCTQTSTGNTSLDAARTSLGSKDVRVSAAGNMYIGFRDHKSFRFLGIPYADRPMRFMYSTIYSRKSETIRTTDYGPNCAQPGGGSEDCLFLNIQTPYLPKKGSTDNLKPVLFWIHGGGFTSGTGADPLTDGGNLASREDIVVVTFNYRLSTLGFLAIPDTHIRGNFGLGDQVVALEWTRQNIAHFGGDPNRISIMGESAGAASVRALLGSPPAADMFHGAVAMSAMGGGARLGLSGDAITYSSYRTIRESYASEGQRVFPAAGCDRGDLEEQVTCLERLPASTLVGLDTVARHIVQDGHYVTGREIDLVQNTRESSIPVMFGITADDGAPMVKYPEQPVNNLREGIQIGLGIDASHAQRILDSGLFPSTDSGNITLDAFDIAQRVATDLYFRCVTQAAAFAGAASGVFQSSYFYQIETTTADYYPDHHGAHAATPESPHGDTDLPYFRLHGSVLPWVFGTLQPLRDGMDLDTVQLLTAYFAEFARSGQPNPPAEYLEARGYQSTLEAVRLFDRWEPVAHSEGPIQLLGYPSFSGPFQDVGQCEFLEYPITYYFH</sequence>
<dbReference type="Gene3D" id="3.40.50.1820">
    <property type="entry name" value="alpha/beta hydrolase"/>
    <property type="match status" value="1"/>
</dbReference>
<evidence type="ECO:0000259" key="4">
    <source>
        <dbReference type="Pfam" id="PF00135"/>
    </source>
</evidence>
<dbReference type="AlphaFoldDB" id="Q0CXL7"/>
<feature type="signal peptide" evidence="3">
    <location>
        <begin position="1"/>
        <end position="16"/>
    </location>
</feature>
<evidence type="ECO:0000313" key="5">
    <source>
        <dbReference type="EMBL" id="EAU38324.1"/>
    </source>
</evidence>
<dbReference type="VEuPathDB" id="FungiDB:ATEG_01567"/>
<dbReference type="PROSITE" id="PS00122">
    <property type="entry name" value="CARBOXYLESTERASE_B_1"/>
    <property type="match status" value="1"/>
</dbReference>
<dbReference type="InterPro" id="IPR002018">
    <property type="entry name" value="CarbesteraseB"/>
</dbReference>
<evidence type="ECO:0000256" key="2">
    <source>
        <dbReference type="ARBA" id="ARBA00022801"/>
    </source>
</evidence>
<accession>Q0CXL7</accession>
<dbReference type="InterPro" id="IPR000997">
    <property type="entry name" value="Cholinesterase"/>
</dbReference>
<dbReference type="eggNOG" id="KOG1516">
    <property type="taxonomic scope" value="Eukaryota"/>
</dbReference>
<dbReference type="PANTHER" id="PTHR43142">
    <property type="entry name" value="CARBOXYLIC ESTER HYDROLASE"/>
    <property type="match status" value="1"/>
</dbReference>